<proteinExistence type="inferred from homology"/>
<evidence type="ECO:0000256" key="2">
    <source>
        <dbReference type="ARBA" id="ARBA00021572"/>
    </source>
</evidence>
<dbReference type="InterPro" id="IPR037523">
    <property type="entry name" value="VOC_core"/>
</dbReference>
<accession>A0A386WES0</accession>
<dbReference type="InterPro" id="IPR000335">
    <property type="entry name" value="Bleomycin-R"/>
</dbReference>
<dbReference type="Gene3D" id="3.10.180.10">
    <property type="entry name" value="2,3-Dihydroxybiphenyl 1,2-Dioxygenase, domain 1"/>
    <property type="match status" value="1"/>
</dbReference>
<evidence type="ECO:0000313" key="6">
    <source>
        <dbReference type="Proteomes" id="UP000267804"/>
    </source>
</evidence>
<dbReference type="Pfam" id="PF20066">
    <property type="entry name" value="Glyoxalase_8"/>
    <property type="match status" value="1"/>
</dbReference>
<dbReference type="Proteomes" id="UP000267804">
    <property type="component" value="Chromosome"/>
</dbReference>
<dbReference type="InterPro" id="IPR029068">
    <property type="entry name" value="Glyas_Bleomycin-R_OHBP_Dase"/>
</dbReference>
<dbReference type="PROSITE" id="PS51819">
    <property type="entry name" value="VOC"/>
    <property type="match status" value="1"/>
</dbReference>
<gene>
    <name evidence="5" type="ORF">CSH63_05455</name>
</gene>
<evidence type="ECO:0000259" key="4">
    <source>
        <dbReference type="PROSITE" id="PS51819"/>
    </source>
</evidence>
<sequence>MTVTYSNDSAKKLAKLLRNNLSRAGVEIPHSLALEMISQLAGFRDWNALTAVLRSGQERTSPPAMDSAVPVLRVISAEVALRFYTEYLGFTVDWEHRFEPELPIYVQISRSKAVLHLSEHHGDGSLHGVAWFPVADVYALRDELRGHSEIPLRPDVDEESPGGPTLEVIDPYGNVLRFTQLIDS</sequence>
<dbReference type="EMBL" id="CP024087">
    <property type="protein sequence ID" value="AYF26896.1"/>
    <property type="molecule type" value="Genomic_DNA"/>
</dbReference>
<dbReference type="AlphaFoldDB" id="A0A386WES0"/>
<dbReference type="GO" id="GO:0046677">
    <property type="term" value="P:response to antibiotic"/>
    <property type="evidence" value="ECO:0007669"/>
    <property type="project" value="UniProtKB-KW"/>
</dbReference>
<dbReference type="Pfam" id="PF19581">
    <property type="entry name" value="Glyoxalase_7"/>
    <property type="match status" value="1"/>
</dbReference>
<dbReference type="SUPFAM" id="SSF54593">
    <property type="entry name" value="Glyoxalase/Bleomycin resistance protein/Dihydroxybiphenyl dioxygenase"/>
    <property type="match status" value="1"/>
</dbReference>
<feature type="domain" description="VOC" evidence="4">
    <location>
        <begin position="64"/>
        <end position="181"/>
    </location>
</feature>
<protein>
    <recommendedName>
        <fullName evidence="2">Bleomycin resistance protein</fullName>
    </recommendedName>
</protein>
<reference evidence="5 6" key="1">
    <citation type="submission" date="2017-10" db="EMBL/GenBank/DDBJ databases">
        <title>Integration of genomic and chemical information greatly accelerates assignment of the full stereostructure of myelolactone, a potent inhibitor of myeloma from a marine-derived Micromonospora.</title>
        <authorList>
            <person name="Kim M.C."/>
            <person name="Machado H."/>
            <person name="Jensen P.R."/>
            <person name="Fenical W."/>
        </authorList>
    </citation>
    <scope>NUCLEOTIDE SEQUENCE [LARGE SCALE GENOMIC DNA]</scope>
    <source>
        <strain evidence="5 6">CNY-010</strain>
    </source>
</reference>
<evidence type="ECO:0000313" key="5">
    <source>
        <dbReference type="EMBL" id="AYF26896.1"/>
    </source>
</evidence>
<dbReference type="KEGG" id="mtua:CSH63_05455"/>
<name>A0A386WES0_9ACTN</name>
<evidence type="ECO:0000256" key="1">
    <source>
        <dbReference type="ARBA" id="ARBA00011051"/>
    </source>
</evidence>
<keyword evidence="3" id="KW-0046">Antibiotic resistance</keyword>
<dbReference type="InterPro" id="IPR045517">
    <property type="entry name" value="Glyoxalase_8"/>
</dbReference>
<comment type="similarity">
    <text evidence="1">Belongs to the bleomycin resistance protein family.</text>
</comment>
<evidence type="ECO:0000256" key="3">
    <source>
        <dbReference type="ARBA" id="ARBA00023251"/>
    </source>
</evidence>
<organism evidence="5 6">
    <name type="scientific">Micromonospora tulbaghiae</name>
    <dbReference type="NCBI Taxonomy" id="479978"/>
    <lineage>
        <taxon>Bacteria</taxon>
        <taxon>Bacillati</taxon>
        <taxon>Actinomycetota</taxon>
        <taxon>Actinomycetes</taxon>
        <taxon>Micromonosporales</taxon>
        <taxon>Micromonosporaceae</taxon>
        <taxon>Micromonospora</taxon>
    </lineage>
</organism>